<keyword evidence="5" id="KW-1185">Reference proteome</keyword>
<dbReference type="InterPro" id="IPR001647">
    <property type="entry name" value="HTH_TetR"/>
</dbReference>
<organism evidence="4 5">
    <name type="scientific">Tissierella carlieri</name>
    <dbReference type="NCBI Taxonomy" id="689904"/>
    <lineage>
        <taxon>Bacteria</taxon>
        <taxon>Bacillati</taxon>
        <taxon>Bacillota</taxon>
        <taxon>Tissierellia</taxon>
        <taxon>Tissierellales</taxon>
        <taxon>Tissierellaceae</taxon>
        <taxon>Tissierella</taxon>
    </lineage>
</organism>
<reference evidence="4 5" key="1">
    <citation type="submission" date="2022-06" db="EMBL/GenBank/DDBJ databases">
        <title>Isolation of gut microbiota from human fecal samples.</title>
        <authorList>
            <person name="Pamer E.G."/>
            <person name="Barat B."/>
            <person name="Waligurski E."/>
            <person name="Medina S."/>
            <person name="Paddock L."/>
            <person name="Mostad J."/>
        </authorList>
    </citation>
    <scope>NUCLEOTIDE SEQUENCE [LARGE SCALE GENOMIC DNA]</scope>
    <source>
        <strain evidence="4 5">DFI.7.95</strain>
    </source>
</reference>
<proteinExistence type="predicted"/>
<accession>A0ABT1S881</accession>
<dbReference type="PROSITE" id="PS50977">
    <property type="entry name" value="HTH_TETR_2"/>
    <property type="match status" value="1"/>
</dbReference>
<feature type="domain" description="HTH tetR-type" evidence="3">
    <location>
        <begin position="8"/>
        <end position="68"/>
    </location>
</feature>
<keyword evidence="1 2" id="KW-0238">DNA-binding</keyword>
<dbReference type="Proteomes" id="UP001524478">
    <property type="component" value="Unassembled WGS sequence"/>
</dbReference>
<feature type="DNA-binding region" description="H-T-H motif" evidence="2">
    <location>
        <begin position="31"/>
        <end position="50"/>
    </location>
</feature>
<sequence length="221" mass="26175">MKKQIQKKRIMSYFINATEEIIDEVGINGVTLRKVADRAGYNSATVYNYFENLDHLIFYAAMKYIKDYAHALDTYLKDAKNAMDRFLKVWECFCDYAYDKPEIYNAIFFPNLEKHFEDYVADYYGLFPEDMVSTDKNISTMLLKTDINERGQTTVFACVNEGYIRSEEADKLNDMTLLIFEGMLKRVLNNKISYDDARNNTMDYIKSIVERFLIKDYDFYY</sequence>
<evidence type="ECO:0000313" key="5">
    <source>
        <dbReference type="Proteomes" id="UP001524478"/>
    </source>
</evidence>
<dbReference type="RefSeq" id="WP_216558138.1">
    <property type="nucleotide sequence ID" value="NZ_JAHLOH010000027.1"/>
</dbReference>
<name>A0ABT1S881_9FIRM</name>
<dbReference type="EMBL" id="JANGAC010000003">
    <property type="protein sequence ID" value="MCQ4922685.1"/>
    <property type="molecule type" value="Genomic_DNA"/>
</dbReference>
<protein>
    <submittedName>
        <fullName evidence="4">TetR/AcrR family transcriptional regulator</fullName>
    </submittedName>
</protein>
<dbReference type="Pfam" id="PF00440">
    <property type="entry name" value="TetR_N"/>
    <property type="match status" value="1"/>
</dbReference>
<gene>
    <name evidence="4" type="ORF">NE686_06295</name>
</gene>
<evidence type="ECO:0000256" key="2">
    <source>
        <dbReference type="PROSITE-ProRule" id="PRU00335"/>
    </source>
</evidence>
<comment type="caution">
    <text evidence="4">The sequence shown here is derived from an EMBL/GenBank/DDBJ whole genome shotgun (WGS) entry which is preliminary data.</text>
</comment>
<evidence type="ECO:0000313" key="4">
    <source>
        <dbReference type="EMBL" id="MCQ4922685.1"/>
    </source>
</evidence>
<evidence type="ECO:0000256" key="1">
    <source>
        <dbReference type="ARBA" id="ARBA00023125"/>
    </source>
</evidence>
<evidence type="ECO:0000259" key="3">
    <source>
        <dbReference type="PROSITE" id="PS50977"/>
    </source>
</evidence>